<organism evidence="4 5">
    <name type="scientific">Seiridium unicorne</name>
    <dbReference type="NCBI Taxonomy" id="138068"/>
    <lineage>
        <taxon>Eukaryota</taxon>
        <taxon>Fungi</taxon>
        <taxon>Dikarya</taxon>
        <taxon>Ascomycota</taxon>
        <taxon>Pezizomycotina</taxon>
        <taxon>Sordariomycetes</taxon>
        <taxon>Xylariomycetidae</taxon>
        <taxon>Amphisphaeriales</taxon>
        <taxon>Sporocadaceae</taxon>
        <taxon>Seiridium</taxon>
    </lineage>
</organism>
<name>A0ABR2VI99_9PEZI</name>
<gene>
    <name evidence="4" type="ORF">SUNI508_12492</name>
</gene>
<evidence type="ECO:0000259" key="3">
    <source>
        <dbReference type="Pfam" id="PF12697"/>
    </source>
</evidence>
<dbReference type="Proteomes" id="UP001408356">
    <property type="component" value="Unassembled WGS sequence"/>
</dbReference>
<keyword evidence="1 4" id="KW-0378">Hydrolase</keyword>
<keyword evidence="5" id="KW-1185">Reference proteome</keyword>
<protein>
    <submittedName>
        <fullName evidence="4">AB hydrolase-1 domain-containing protein</fullName>
    </submittedName>
</protein>
<dbReference type="GO" id="GO:0016787">
    <property type="term" value="F:hydrolase activity"/>
    <property type="evidence" value="ECO:0007669"/>
    <property type="project" value="UniProtKB-KW"/>
</dbReference>
<dbReference type="SUPFAM" id="SSF53474">
    <property type="entry name" value="alpha/beta-Hydrolases"/>
    <property type="match status" value="1"/>
</dbReference>
<comment type="similarity">
    <text evidence="2">Belongs to the AB hydrolase superfamily. Epoxide hydrolase family.</text>
</comment>
<proteinExistence type="inferred from homology"/>
<dbReference type="InterPro" id="IPR000073">
    <property type="entry name" value="AB_hydrolase_1"/>
</dbReference>
<dbReference type="Pfam" id="PF12697">
    <property type="entry name" value="Abhydrolase_6"/>
    <property type="match status" value="1"/>
</dbReference>
<dbReference type="Gene3D" id="3.40.50.1820">
    <property type="entry name" value="alpha/beta hydrolase"/>
    <property type="match status" value="1"/>
</dbReference>
<evidence type="ECO:0000256" key="1">
    <source>
        <dbReference type="ARBA" id="ARBA00022801"/>
    </source>
</evidence>
<dbReference type="InterPro" id="IPR029058">
    <property type="entry name" value="AB_hydrolase_fold"/>
</dbReference>
<reference evidence="4 5" key="1">
    <citation type="journal article" date="2024" name="J. Plant Pathol.">
        <title>Sequence and assembly of the genome of Seiridium unicorne, isolate CBS 538.82, causal agent of cypress canker disease.</title>
        <authorList>
            <person name="Scali E."/>
            <person name="Rocca G.D."/>
            <person name="Danti R."/>
            <person name="Garbelotto M."/>
            <person name="Barberini S."/>
            <person name="Baroncelli R."/>
            <person name="Emiliani G."/>
        </authorList>
    </citation>
    <scope>NUCLEOTIDE SEQUENCE [LARGE SCALE GENOMIC DNA]</scope>
    <source>
        <strain evidence="4 5">BM-138-508</strain>
    </source>
</reference>
<comment type="caution">
    <text evidence="4">The sequence shown here is derived from an EMBL/GenBank/DDBJ whole genome shotgun (WGS) entry which is preliminary data.</text>
</comment>
<evidence type="ECO:0000313" key="5">
    <source>
        <dbReference type="Proteomes" id="UP001408356"/>
    </source>
</evidence>
<accession>A0ABR2VI99</accession>
<dbReference type="EMBL" id="JARVKF010000003">
    <property type="protein sequence ID" value="KAK9426221.1"/>
    <property type="molecule type" value="Genomic_DNA"/>
</dbReference>
<evidence type="ECO:0000256" key="2">
    <source>
        <dbReference type="ARBA" id="ARBA00038334"/>
    </source>
</evidence>
<evidence type="ECO:0000313" key="4">
    <source>
        <dbReference type="EMBL" id="KAK9426221.1"/>
    </source>
</evidence>
<feature type="domain" description="AB hydrolase-1" evidence="3">
    <location>
        <begin position="49"/>
        <end position="327"/>
    </location>
</feature>
<dbReference type="InterPro" id="IPR000639">
    <property type="entry name" value="Epox_hydrolase-like"/>
</dbReference>
<dbReference type="PANTHER" id="PTHR43329">
    <property type="entry name" value="EPOXIDE HYDROLASE"/>
    <property type="match status" value="1"/>
</dbReference>
<dbReference type="PRINTS" id="PR00412">
    <property type="entry name" value="EPOXHYDRLASE"/>
</dbReference>
<sequence>MAEQQAKAASAEVDALIPNDPRVQHLDAKIGAYNYHYMLSTPQNPVATILLIHGWPDLGMAWRYQIPFLTSLGLRVIAPDLLGYGKTSAPAAREEYAHKKICGQLKQLVEQVIGEGEKFLVGGHDWGAAVAWRMGLWHPDLVISIFSLNVPYYSPNRDLVPFELLLKAVPSFKYQGQLASPVAEGIVDSSPERLRQFINGMYGGSGPNGERMFSPAVGIIEENLDKIGPAKLMSQDMVDYYVQEYSRNGFHGPTNWYRLRDLNFEDEKPLAEIEGGWKYKIPAMVVMGEKDPALPPSMADGMEKWFENGLKKELARGSGHWAMWQDPMTINKYIGEFLGGVLGDKVKEKL</sequence>